<evidence type="ECO:0000256" key="1">
    <source>
        <dbReference type="SAM" id="MobiDB-lite"/>
    </source>
</evidence>
<dbReference type="AlphaFoldDB" id="A0AB33KNT8"/>
<gene>
    <name evidence="2" type="ORF">SCMC78_69310</name>
</gene>
<reference evidence="2" key="1">
    <citation type="submission" date="2024-07" db="EMBL/GenBank/DDBJ databases">
        <title>Complete genome sequences of cellulolytic bacteria, Kitasatospora sp. CMC57 and Streptomyces sp. CMC78, isolated from Japanese agricultural soil.</title>
        <authorList>
            <person name="Hashimoto T."/>
            <person name="Ito M."/>
            <person name="Iwamoto M."/>
            <person name="Fukahori D."/>
            <person name="Shoda T."/>
            <person name="Sakoda M."/>
            <person name="Morohoshi T."/>
            <person name="Mitsuboshi M."/>
            <person name="Nishizawa T."/>
        </authorList>
    </citation>
    <scope>NUCLEOTIDE SEQUENCE</scope>
    <source>
        <strain evidence="2">CMC78</strain>
    </source>
</reference>
<dbReference type="EMBL" id="AP035884">
    <property type="protein sequence ID" value="BFP57124.1"/>
    <property type="molecule type" value="Genomic_DNA"/>
</dbReference>
<dbReference type="RefSeq" id="WP_319597835.1">
    <property type="nucleotide sequence ID" value="NZ_AP035884.1"/>
</dbReference>
<evidence type="ECO:0000313" key="2">
    <source>
        <dbReference type="EMBL" id="BFP57124.1"/>
    </source>
</evidence>
<proteinExistence type="predicted"/>
<accession>A0AB33KNT8</accession>
<protein>
    <submittedName>
        <fullName evidence="2">Uncharacterized protein</fullName>
    </submittedName>
</protein>
<organism evidence="2">
    <name type="scientific">Streptomyces sp. CMC78</name>
    <dbReference type="NCBI Taxonomy" id="3231512"/>
    <lineage>
        <taxon>Bacteria</taxon>
        <taxon>Bacillati</taxon>
        <taxon>Actinomycetota</taxon>
        <taxon>Actinomycetes</taxon>
        <taxon>Kitasatosporales</taxon>
        <taxon>Streptomycetaceae</taxon>
        <taxon>Streptomyces</taxon>
    </lineage>
</organism>
<name>A0AB33KNT8_9ACTN</name>
<dbReference type="KEGG" id="stcm:SCMC78_69310"/>
<sequence length="67" mass="7232">MTTERPPEIAHFVDREDEAAQVFAGLEEWTALNRAFPVVLWAPPDWAERSSPTGSPVPGTPGPEGGC</sequence>
<feature type="region of interest" description="Disordered" evidence="1">
    <location>
        <begin position="45"/>
        <end position="67"/>
    </location>
</feature>